<proteinExistence type="predicted"/>
<dbReference type="GO" id="GO:0050661">
    <property type="term" value="F:NADP binding"/>
    <property type="evidence" value="ECO:0007669"/>
    <property type="project" value="TreeGrafter"/>
</dbReference>
<organism evidence="5 6">
    <name type="scientific">Mucilaginibacter pineti</name>
    <dbReference type="NCBI Taxonomy" id="1391627"/>
    <lineage>
        <taxon>Bacteria</taxon>
        <taxon>Pseudomonadati</taxon>
        <taxon>Bacteroidota</taxon>
        <taxon>Sphingobacteriia</taxon>
        <taxon>Sphingobacteriales</taxon>
        <taxon>Sphingobacteriaceae</taxon>
        <taxon>Mucilaginibacter</taxon>
    </lineage>
</organism>
<keyword evidence="2" id="KW-0560">Oxidoreductase</keyword>
<evidence type="ECO:0000256" key="2">
    <source>
        <dbReference type="ARBA" id="ARBA00023002"/>
    </source>
</evidence>
<keyword evidence="6" id="KW-1185">Reference proteome</keyword>
<dbReference type="Proteomes" id="UP000199072">
    <property type="component" value="Unassembled WGS sequence"/>
</dbReference>
<dbReference type="GO" id="GO:0005829">
    <property type="term" value="C:cytosol"/>
    <property type="evidence" value="ECO:0007669"/>
    <property type="project" value="TreeGrafter"/>
</dbReference>
<dbReference type="OrthoDB" id="9792692at2"/>
<dbReference type="InterPro" id="IPR013708">
    <property type="entry name" value="Shikimate_DH-bd_N"/>
</dbReference>
<evidence type="ECO:0000256" key="1">
    <source>
        <dbReference type="ARBA" id="ARBA00004871"/>
    </source>
</evidence>
<keyword evidence="3" id="KW-0057">Aromatic amino acid biosynthesis</keyword>
<accession>A0A1G7MW66</accession>
<gene>
    <name evidence="5" type="ORF">SAMN05216464_12339</name>
</gene>
<keyword evidence="3" id="KW-0028">Amino-acid biosynthesis</keyword>
<evidence type="ECO:0000259" key="4">
    <source>
        <dbReference type="Pfam" id="PF08501"/>
    </source>
</evidence>
<dbReference type="InterPro" id="IPR046346">
    <property type="entry name" value="Aminoacid_DH-like_N_sf"/>
</dbReference>
<dbReference type="CDD" id="cd01065">
    <property type="entry name" value="NAD_bind_Shikimate_DH"/>
    <property type="match status" value="1"/>
</dbReference>
<dbReference type="Pfam" id="PF08501">
    <property type="entry name" value="Shikimate_dh_N"/>
    <property type="match status" value="1"/>
</dbReference>
<dbReference type="AlphaFoldDB" id="A0A1G7MW66"/>
<dbReference type="Gene3D" id="3.40.50.10860">
    <property type="entry name" value="Leucine Dehydrogenase, chain A, domain 1"/>
    <property type="match status" value="1"/>
</dbReference>
<dbReference type="InterPro" id="IPR022893">
    <property type="entry name" value="Shikimate_DH_fam"/>
</dbReference>
<dbReference type="PANTHER" id="PTHR21089">
    <property type="entry name" value="SHIKIMATE DEHYDROGENASE"/>
    <property type="match status" value="1"/>
</dbReference>
<dbReference type="InterPro" id="IPR036291">
    <property type="entry name" value="NAD(P)-bd_dom_sf"/>
</dbReference>
<evidence type="ECO:0000313" key="5">
    <source>
        <dbReference type="EMBL" id="SDF65911.1"/>
    </source>
</evidence>
<reference evidence="5 6" key="1">
    <citation type="submission" date="2016-10" db="EMBL/GenBank/DDBJ databases">
        <authorList>
            <person name="de Groot N.N."/>
        </authorList>
    </citation>
    <scope>NUCLEOTIDE SEQUENCE [LARGE SCALE GENOMIC DNA]</scope>
    <source>
        <strain evidence="5 6">47C3B</strain>
    </source>
</reference>
<dbReference type="GO" id="GO:0009073">
    <property type="term" value="P:aromatic amino acid family biosynthetic process"/>
    <property type="evidence" value="ECO:0007669"/>
    <property type="project" value="UniProtKB-KW"/>
</dbReference>
<dbReference type="GO" id="GO:0019632">
    <property type="term" value="P:shikimate metabolic process"/>
    <property type="evidence" value="ECO:0007669"/>
    <property type="project" value="TreeGrafter"/>
</dbReference>
<dbReference type="SUPFAM" id="SSF51735">
    <property type="entry name" value="NAD(P)-binding Rossmann-fold domains"/>
    <property type="match status" value="1"/>
</dbReference>
<dbReference type="PANTHER" id="PTHR21089:SF1">
    <property type="entry name" value="BIFUNCTIONAL 3-DEHYDROQUINATE DEHYDRATASE_SHIKIMATE DEHYDROGENASE, CHLOROPLASTIC"/>
    <property type="match status" value="1"/>
</dbReference>
<feature type="domain" description="Shikimate dehydrogenase substrate binding N-terminal" evidence="4">
    <location>
        <begin position="6"/>
        <end position="88"/>
    </location>
</feature>
<dbReference type="STRING" id="1391627.SAMN05216464_12339"/>
<comment type="pathway">
    <text evidence="1">Metabolic intermediate biosynthesis; chorismate biosynthesis; chorismate from D-erythrose 4-phosphate and phosphoenolpyruvate: step 4/7.</text>
</comment>
<protein>
    <submittedName>
        <fullName evidence="5">Shikimate dehydrogenase</fullName>
    </submittedName>
</protein>
<dbReference type="GO" id="GO:0004764">
    <property type="term" value="F:shikimate 3-dehydrogenase (NADP+) activity"/>
    <property type="evidence" value="ECO:0007669"/>
    <property type="project" value="InterPro"/>
</dbReference>
<evidence type="ECO:0000313" key="6">
    <source>
        <dbReference type="Proteomes" id="UP000199072"/>
    </source>
</evidence>
<dbReference type="SUPFAM" id="SSF53223">
    <property type="entry name" value="Aminoacid dehydrogenase-like, N-terminal domain"/>
    <property type="match status" value="1"/>
</dbReference>
<sequence>MKHYGLIGYPLSHSFSKKYFTEKFKNEGIEDTVYDIYPLEHIKDLQDLLDENPNLLGLNVTIPHKVNILPYLDWIEHDARTAGAVNCICISAESPVQAAFTGEVGVTGHDFRLEGYNTDLYGFEMSIKPLIKDTNAEALVLGDGGAAKAVKCVLENLGITYKTVTRKPHPDQILFSDLQPHHIKQHKIIINTTPIGTSPKIDECPPIPYEAITDEHLLYDLIYNPEETLFLRKGREQGAATKNGYEMLILQAERSWEIWNSKDRRE</sequence>
<evidence type="ECO:0000256" key="3">
    <source>
        <dbReference type="ARBA" id="ARBA00023141"/>
    </source>
</evidence>
<dbReference type="Gene3D" id="3.40.50.720">
    <property type="entry name" value="NAD(P)-binding Rossmann-like Domain"/>
    <property type="match status" value="1"/>
</dbReference>
<dbReference type="RefSeq" id="WP_091156957.1">
    <property type="nucleotide sequence ID" value="NZ_FNAI01000023.1"/>
</dbReference>
<dbReference type="EMBL" id="FNAI01000023">
    <property type="protein sequence ID" value="SDF65911.1"/>
    <property type="molecule type" value="Genomic_DNA"/>
</dbReference>
<name>A0A1G7MW66_9SPHI</name>
<dbReference type="GO" id="GO:0009423">
    <property type="term" value="P:chorismate biosynthetic process"/>
    <property type="evidence" value="ECO:0007669"/>
    <property type="project" value="TreeGrafter"/>
</dbReference>